<dbReference type="EMBL" id="NHYD01001030">
    <property type="protein sequence ID" value="PPQ92478.1"/>
    <property type="molecule type" value="Genomic_DNA"/>
</dbReference>
<evidence type="ECO:0000313" key="3">
    <source>
        <dbReference type="Proteomes" id="UP000283269"/>
    </source>
</evidence>
<reference evidence="2 3" key="1">
    <citation type="journal article" date="2018" name="Evol. Lett.">
        <title>Horizontal gene cluster transfer increased hallucinogenic mushroom diversity.</title>
        <authorList>
            <person name="Reynolds H.T."/>
            <person name="Vijayakumar V."/>
            <person name="Gluck-Thaler E."/>
            <person name="Korotkin H.B."/>
            <person name="Matheny P.B."/>
            <person name="Slot J.C."/>
        </authorList>
    </citation>
    <scope>NUCLEOTIDE SEQUENCE [LARGE SCALE GENOMIC DNA]</scope>
    <source>
        <strain evidence="2 3">2631</strain>
    </source>
</reference>
<organism evidence="2 3">
    <name type="scientific">Psilocybe cyanescens</name>
    <dbReference type="NCBI Taxonomy" id="93625"/>
    <lineage>
        <taxon>Eukaryota</taxon>
        <taxon>Fungi</taxon>
        <taxon>Dikarya</taxon>
        <taxon>Basidiomycota</taxon>
        <taxon>Agaricomycotina</taxon>
        <taxon>Agaricomycetes</taxon>
        <taxon>Agaricomycetidae</taxon>
        <taxon>Agaricales</taxon>
        <taxon>Agaricineae</taxon>
        <taxon>Strophariaceae</taxon>
        <taxon>Psilocybe</taxon>
    </lineage>
</organism>
<dbReference type="STRING" id="93625.A0A409XNZ4"/>
<comment type="caution">
    <text evidence="2">The sequence shown here is derived from an EMBL/GenBank/DDBJ whole genome shotgun (WGS) entry which is preliminary data.</text>
</comment>
<proteinExistence type="predicted"/>
<dbReference type="OrthoDB" id="94039at2759"/>
<dbReference type="InParanoid" id="A0A409XNZ4"/>
<dbReference type="Proteomes" id="UP000283269">
    <property type="component" value="Unassembled WGS sequence"/>
</dbReference>
<name>A0A409XNZ4_PSICY</name>
<keyword evidence="3" id="KW-1185">Reference proteome</keyword>
<sequence length="345" mass="38637">MNVESFAFDAPFSLKMAAKRYSPASGQDYCGGLTLMFMHCIGSHKEQWEPVIEQLFKVQRNKDVRLREAWAFDWQSHGDSAVLNREALKNRAEGVSVYEWAGAIAEFVKSPRMKGHRIIPLGHSAGAAVSILLTKTIPPQAFSSVVLIEPTLSTRESFESHLEDRMAAIDFAVAATSTRRDHWLSREQAFGYFKKRIPWEVWDDRVIRLMTDHALEDSPSGGVNLKWDRKQEAISYADIEPHFEGALQLGRVCHSVPIHVIWGTRNDLVPEFIQDSLSDVSEGRVVASVTKVKNAGHMASCSYLSTPAQLLTRLFPKVVQEQPDLLARAIASILEGLANISRPKL</sequence>
<dbReference type="Pfam" id="PF12697">
    <property type="entry name" value="Abhydrolase_6"/>
    <property type="match status" value="1"/>
</dbReference>
<dbReference type="PANTHER" id="PTHR43689:SF8">
    <property type="entry name" value="ALPHA_BETA-HYDROLASES SUPERFAMILY PROTEIN"/>
    <property type="match status" value="1"/>
</dbReference>
<feature type="domain" description="AB hydrolase-1" evidence="1">
    <location>
        <begin position="37"/>
        <end position="310"/>
    </location>
</feature>
<dbReference type="PANTHER" id="PTHR43689">
    <property type="entry name" value="HYDROLASE"/>
    <property type="match status" value="1"/>
</dbReference>
<dbReference type="Gene3D" id="3.40.50.1820">
    <property type="entry name" value="alpha/beta hydrolase"/>
    <property type="match status" value="1"/>
</dbReference>
<evidence type="ECO:0000259" key="1">
    <source>
        <dbReference type="Pfam" id="PF12697"/>
    </source>
</evidence>
<protein>
    <recommendedName>
        <fullName evidence="1">AB hydrolase-1 domain-containing protein</fullName>
    </recommendedName>
</protein>
<evidence type="ECO:0000313" key="2">
    <source>
        <dbReference type="EMBL" id="PPQ92478.1"/>
    </source>
</evidence>
<dbReference type="InterPro" id="IPR029058">
    <property type="entry name" value="AB_hydrolase_fold"/>
</dbReference>
<dbReference type="AlphaFoldDB" id="A0A409XNZ4"/>
<dbReference type="SUPFAM" id="SSF53474">
    <property type="entry name" value="alpha/beta-Hydrolases"/>
    <property type="match status" value="1"/>
</dbReference>
<dbReference type="InterPro" id="IPR000073">
    <property type="entry name" value="AB_hydrolase_1"/>
</dbReference>
<gene>
    <name evidence="2" type="ORF">CVT25_010423</name>
</gene>
<accession>A0A409XNZ4</accession>